<dbReference type="AlphaFoldDB" id="A0A286M307"/>
<evidence type="ECO:0000313" key="2">
    <source>
        <dbReference type="Proteomes" id="UP000001963"/>
    </source>
</evidence>
<name>A0A286M307_GRABC</name>
<proteinExistence type="predicted"/>
<gene>
    <name evidence="1" type="ordered locus">GbCGDNIH1_7236</name>
</gene>
<sequence>MKCCYAQEHYEKKTGMTPDLRHAEWNVALSCQFSTVLPLRSDAASGIAPTGHVGPAFAPIFTGCVEGERA</sequence>
<dbReference type="EMBL" id="CP000394">
    <property type="protein sequence ID" value="ASV62406.1"/>
    <property type="molecule type" value="Genomic_DNA"/>
</dbReference>
<protein>
    <submittedName>
        <fullName evidence="1">Uncharacterized protein</fullName>
    </submittedName>
</protein>
<dbReference type="Proteomes" id="UP000001963">
    <property type="component" value="Chromosome"/>
</dbReference>
<evidence type="ECO:0000313" key="1">
    <source>
        <dbReference type="EMBL" id="ASV62406.1"/>
    </source>
</evidence>
<organism evidence="1 2">
    <name type="scientific">Granulibacter bethesdensis (strain ATCC BAA-1260 / CGDNIH1)</name>
    <dbReference type="NCBI Taxonomy" id="391165"/>
    <lineage>
        <taxon>Bacteria</taxon>
        <taxon>Pseudomonadati</taxon>
        <taxon>Pseudomonadota</taxon>
        <taxon>Alphaproteobacteria</taxon>
        <taxon>Acetobacterales</taxon>
        <taxon>Acetobacteraceae</taxon>
        <taxon>Granulibacter</taxon>
    </lineage>
</organism>
<dbReference type="KEGG" id="gbe:GbCGDNIH1_7236"/>
<keyword evidence="2" id="KW-1185">Reference proteome</keyword>
<accession>A0A286M307</accession>
<reference evidence="1 2" key="1">
    <citation type="journal article" date="2007" name="J. Bacteriol.">
        <title>Genome sequence analysis of the emerging human pathogenic acetic acid bacterium Granulibacter bethesdensis.</title>
        <authorList>
            <person name="Greenberg D.E."/>
            <person name="Porcella S.F."/>
            <person name="Zelazny A.M."/>
            <person name="Virtaneva K."/>
            <person name="Sturdevant D.E."/>
            <person name="Kupko J.J.III."/>
            <person name="Barbian K.D."/>
            <person name="Babar A."/>
            <person name="Dorward D.W."/>
            <person name="Holland S.M."/>
        </authorList>
    </citation>
    <scope>NUCLEOTIDE SEQUENCE [LARGE SCALE GENOMIC DNA]</scope>
    <source>
        <strain evidence="2">ATCC BAA-1260 / CGDNIH1</strain>
    </source>
</reference>